<comment type="caution">
    <text evidence="2">The sequence shown here is derived from an EMBL/GenBank/DDBJ whole genome shotgun (WGS) entry which is preliminary data.</text>
</comment>
<dbReference type="OrthoDB" id="36978at2759"/>
<protein>
    <submittedName>
        <fullName evidence="2">Uncharacterized protein</fullName>
    </submittedName>
</protein>
<dbReference type="EMBL" id="BDSP01000011">
    <property type="protein sequence ID" value="GAX09729.1"/>
    <property type="molecule type" value="Genomic_DNA"/>
</dbReference>
<reference evidence="2 3" key="1">
    <citation type="journal article" date="2015" name="Plant Cell">
        <title>Oil accumulation by the oleaginous diatom Fistulifera solaris as revealed by the genome and transcriptome.</title>
        <authorList>
            <person name="Tanaka T."/>
            <person name="Maeda Y."/>
            <person name="Veluchamy A."/>
            <person name="Tanaka M."/>
            <person name="Abida H."/>
            <person name="Marechal E."/>
            <person name="Bowler C."/>
            <person name="Muto M."/>
            <person name="Sunaga Y."/>
            <person name="Tanaka M."/>
            <person name="Yoshino T."/>
            <person name="Taniguchi T."/>
            <person name="Fukuda Y."/>
            <person name="Nemoto M."/>
            <person name="Matsumoto M."/>
            <person name="Wong P.S."/>
            <person name="Aburatani S."/>
            <person name="Fujibuchi W."/>
        </authorList>
    </citation>
    <scope>NUCLEOTIDE SEQUENCE [LARGE SCALE GENOMIC DNA]</scope>
    <source>
        <strain evidence="2 3">JPCC DA0580</strain>
    </source>
</reference>
<feature type="signal peptide" evidence="1">
    <location>
        <begin position="1"/>
        <end position="16"/>
    </location>
</feature>
<dbReference type="InParanoid" id="A0A1Z5J706"/>
<keyword evidence="3" id="KW-1185">Reference proteome</keyword>
<name>A0A1Z5J706_FISSO</name>
<sequence>MKIIAALIASAATTSAFAPAAFGVRSSALSMSFDLDFGKKNSYVPASAGDGGQGQFGAVSPNNWRVPGTSPVGQSSYSGAADGGDEPWFAEAVSTVSLDLKKAEDTLKAFTKDAAKFKAEAFAKDNGVDVDKAMSTLVGAMGYSGFLEASPSQLKKAWDKATGSAEA</sequence>
<keyword evidence="1" id="KW-0732">Signal</keyword>
<dbReference type="Proteomes" id="UP000198406">
    <property type="component" value="Unassembled WGS sequence"/>
</dbReference>
<evidence type="ECO:0000313" key="2">
    <source>
        <dbReference type="EMBL" id="GAX09729.1"/>
    </source>
</evidence>
<proteinExistence type="predicted"/>
<accession>A0A1Z5J706</accession>
<organism evidence="2 3">
    <name type="scientific">Fistulifera solaris</name>
    <name type="common">Oleaginous diatom</name>
    <dbReference type="NCBI Taxonomy" id="1519565"/>
    <lineage>
        <taxon>Eukaryota</taxon>
        <taxon>Sar</taxon>
        <taxon>Stramenopiles</taxon>
        <taxon>Ochrophyta</taxon>
        <taxon>Bacillariophyta</taxon>
        <taxon>Bacillariophyceae</taxon>
        <taxon>Bacillariophycidae</taxon>
        <taxon>Naviculales</taxon>
        <taxon>Naviculaceae</taxon>
        <taxon>Fistulifera</taxon>
    </lineage>
</organism>
<evidence type="ECO:0000256" key="1">
    <source>
        <dbReference type="SAM" id="SignalP"/>
    </source>
</evidence>
<gene>
    <name evidence="2" type="ORF">FisN_19Lh199</name>
</gene>
<dbReference type="AlphaFoldDB" id="A0A1Z5J706"/>
<evidence type="ECO:0000313" key="3">
    <source>
        <dbReference type="Proteomes" id="UP000198406"/>
    </source>
</evidence>
<feature type="chain" id="PRO_5012102639" evidence="1">
    <location>
        <begin position="17"/>
        <end position="167"/>
    </location>
</feature>